<feature type="transmembrane region" description="Helical" evidence="7">
    <location>
        <begin position="243"/>
        <end position="268"/>
    </location>
</feature>
<organism evidence="8 9">
    <name type="scientific">Clostridium felsineum</name>
    <dbReference type="NCBI Taxonomy" id="36839"/>
    <lineage>
        <taxon>Bacteria</taxon>
        <taxon>Bacillati</taxon>
        <taxon>Bacillota</taxon>
        <taxon>Clostridia</taxon>
        <taxon>Eubacteriales</taxon>
        <taxon>Clostridiaceae</taxon>
        <taxon>Clostridium</taxon>
    </lineage>
</organism>
<evidence type="ECO:0000256" key="4">
    <source>
        <dbReference type="ARBA" id="ARBA00022692"/>
    </source>
</evidence>
<dbReference type="KEGG" id="crw:CROST_004150"/>
<dbReference type="PROSITE" id="PS50928">
    <property type="entry name" value="ABC_TM1"/>
    <property type="match status" value="1"/>
</dbReference>
<dbReference type="GO" id="GO:0005886">
    <property type="term" value="C:plasma membrane"/>
    <property type="evidence" value="ECO:0007669"/>
    <property type="project" value="UniProtKB-SubCell"/>
</dbReference>
<evidence type="ECO:0000256" key="1">
    <source>
        <dbReference type="ARBA" id="ARBA00004651"/>
    </source>
</evidence>
<dbReference type="PANTHER" id="PTHR30465">
    <property type="entry name" value="INNER MEMBRANE ABC TRANSPORTER"/>
    <property type="match status" value="1"/>
</dbReference>
<dbReference type="GO" id="GO:0055085">
    <property type="term" value="P:transmembrane transport"/>
    <property type="evidence" value="ECO:0007669"/>
    <property type="project" value="InterPro"/>
</dbReference>
<feature type="transmembrane region" description="Helical" evidence="7">
    <location>
        <begin position="288"/>
        <end position="314"/>
    </location>
</feature>
<keyword evidence="3" id="KW-1003">Cell membrane</keyword>
<evidence type="ECO:0000256" key="7">
    <source>
        <dbReference type="RuleBase" id="RU363032"/>
    </source>
</evidence>
<dbReference type="CDD" id="cd06261">
    <property type="entry name" value="TM_PBP2"/>
    <property type="match status" value="1"/>
</dbReference>
<dbReference type="Pfam" id="PF19300">
    <property type="entry name" value="BPD_transp_1_N"/>
    <property type="match status" value="1"/>
</dbReference>
<evidence type="ECO:0000256" key="6">
    <source>
        <dbReference type="ARBA" id="ARBA00023136"/>
    </source>
</evidence>
<evidence type="ECO:0000313" key="8">
    <source>
        <dbReference type="EMBL" id="URZ09722.1"/>
    </source>
</evidence>
<evidence type="ECO:0000256" key="2">
    <source>
        <dbReference type="ARBA" id="ARBA00022448"/>
    </source>
</evidence>
<keyword evidence="5 7" id="KW-1133">Transmembrane helix</keyword>
<dbReference type="EMBL" id="CP096983">
    <property type="protein sequence ID" value="URZ09722.1"/>
    <property type="molecule type" value="Genomic_DNA"/>
</dbReference>
<dbReference type="InterPro" id="IPR000515">
    <property type="entry name" value="MetI-like"/>
</dbReference>
<protein>
    <submittedName>
        <fullName evidence="8">Dipeptide transport system permease protein DppB</fullName>
    </submittedName>
</protein>
<comment type="similarity">
    <text evidence="7">Belongs to the binding-protein-dependent transport system permease family.</text>
</comment>
<proteinExistence type="inferred from homology"/>
<name>A0A1S8L6R3_9CLOT</name>
<keyword evidence="6 7" id="KW-0472">Membrane</keyword>
<evidence type="ECO:0000313" key="9">
    <source>
        <dbReference type="Proteomes" id="UP000190951"/>
    </source>
</evidence>
<feature type="transmembrane region" description="Helical" evidence="7">
    <location>
        <begin position="95"/>
        <end position="120"/>
    </location>
</feature>
<keyword evidence="2 7" id="KW-0813">Transport</keyword>
<dbReference type="SUPFAM" id="SSF161098">
    <property type="entry name" value="MetI-like"/>
    <property type="match status" value="1"/>
</dbReference>
<keyword evidence="4 7" id="KW-0812">Transmembrane</keyword>
<dbReference type="Pfam" id="PF00528">
    <property type="entry name" value="BPD_transp_1"/>
    <property type="match status" value="1"/>
</dbReference>
<dbReference type="STRING" id="84029.CROST_20300"/>
<dbReference type="InterPro" id="IPR045621">
    <property type="entry name" value="BPD_transp_1_N"/>
</dbReference>
<keyword evidence="9" id="KW-1185">Reference proteome</keyword>
<dbReference type="Gene3D" id="1.10.3720.10">
    <property type="entry name" value="MetI-like"/>
    <property type="match status" value="1"/>
</dbReference>
<feature type="transmembrane region" description="Helical" evidence="7">
    <location>
        <begin position="132"/>
        <end position="156"/>
    </location>
</feature>
<feature type="transmembrane region" description="Helical" evidence="7">
    <location>
        <begin position="184"/>
        <end position="206"/>
    </location>
</feature>
<dbReference type="AlphaFoldDB" id="A0A1S8L6R3"/>
<evidence type="ECO:0000256" key="5">
    <source>
        <dbReference type="ARBA" id="ARBA00022989"/>
    </source>
</evidence>
<reference evidence="8 9" key="1">
    <citation type="submission" date="2022-04" db="EMBL/GenBank/DDBJ databases">
        <title>Genome sequence of C. roseum typestrain.</title>
        <authorList>
            <person name="Poehlein A."/>
            <person name="Schoch T."/>
            <person name="Duerre P."/>
            <person name="Daniel R."/>
        </authorList>
    </citation>
    <scope>NUCLEOTIDE SEQUENCE [LARGE SCALE GENOMIC DNA]</scope>
    <source>
        <strain evidence="8 9">DSM 7320</strain>
    </source>
</reference>
<dbReference type="InterPro" id="IPR035906">
    <property type="entry name" value="MetI-like_sf"/>
</dbReference>
<dbReference type="Proteomes" id="UP000190951">
    <property type="component" value="Chromosome"/>
</dbReference>
<comment type="subcellular location">
    <subcellularLocation>
        <location evidence="1 7">Cell membrane</location>
        <topology evidence="1 7">Multi-pass membrane protein</topology>
    </subcellularLocation>
</comment>
<accession>A0A1S8L6R3</accession>
<evidence type="ECO:0000256" key="3">
    <source>
        <dbReference type="ARBA" id="ARBA00022475"/>
    </source>
</evidence>
<feature type="transmembrane region" description="Helical" evidence="7">
    <location>
        <begin position="12"/>
        <end position="30"/>
    </location>
</feature>
<dbReference type="RefSeq" id="WP_077850590.1">
    <property type="nucleotide sequence ID" value="NZ_CP096983.1"/>
</dbReference>
<gene>
    <name evidence="8" type="primary">dppB_1</name>
    <name evidence="8" type="ORF">CROST_004150</name>
</gene>
<sequence>MLRYIVKRLLQMIPILIGVSIVIFIIFSLAPGDIVDNMGVNSHMTTAKASQLRHLYHLDRSRPVQYLYWLKDMVTGNFGYSLEYRQPVSTVIKSYIWNSFILSFAAFIAAIVLAIPIGIISATKQYSAFDSTFTVIALIGISIPAFFMGLLLMKWFCIDIKIFPSSGMTQAGSNAVGIKKVGDILWHMFLPFVVLTFESVASLMRYMRTSMLEVIRQDYIRTARAKGLREKVVIYRHALKNSLIPVITVLGMWLPGLFCGAIITEQIFSWPGIGRVTLQAASHRDYPLLMGFNMLIAVLTLLGNLVADVAYGIVDPRIRLEK</sequence>
<dbReference type="PANTHER" id="PTHR30465:SF0">
    <property type="entry name" value="OLIGOPEPTIDE TRANSPORT SYSTEM PERMEASE PROTEIN APPB"/>
    <property type="match status" value="1"/>
</dbReference>